<reference evidence="11 12" key="1">
    <citation type="submission" date="2018-08" db="EMBL/GenBank/DDBJ databases">
        <title>Microbacterium lemovicicum sp. nov., a bacterium isolated from a natural uranium-rich soil.</title>
        <authorList>
            <person name="ORTET P."/>
        </authorList>
    </citation>
    <scope>NUCLEOTIDE SEQUENCE [LARGE SCALE GENOMIC DNA]</scope>
    <source>
        <strain evidence="11 12">Viu22</strain>
    </source>
</reference>
<dbReference type="InterPro" id="IPR036217">
    <property type="entry name" value="MethylDNA_cys_MeTrfase_DNAb"/>
</dbReference>
<dbReference type="GO" id="GO:0003908">
    <property type="term" value="F:methylated-DNA-[protein]-cysteine S-methyltransferase activity"/>
    <property type="evidence" value="ECO:0007669"/>
    <property type="project" value="UniProtKB-EC"/>
</dbReference>
<accession>A0A3S9WBM4</accession>
<evidence type="ECO:0000256" key="3">
    <source>
        <dbReference type="ARBA" id="ARBA00011918"/>
    </source>
</evidence>
<dbReference type="Proteomes" id="UP000276888">
    <property type="component" value="Chromosome"/>
</dbReference>
<evidence type="ECO:0000313" key="11">
    <source>
        <dbReference type="EMBL" id="AZS37443.1"/>
    </source>
</evidence>
<organism evidence="11 12">
    <name type="scientific">Microbacterium lemovicicum</name>
    <dbReference type="NCBI Taxonomy" id="1072463"/>
    <lineage>
        <taxon>Bacteria</taxon>
        <taxon>Bacillati</taxon>
        <taxon>Actinomycetota</taxon>
        <taxon>Actinomycetes</taxon>
        <taxon>Micrococcales</taxon>
        <taxon>Microbacteriaceae</taxon>
        <taxon>Microbacterium</taxon>
    </lineage>
</organism>
<feature type="domain" description="Methylguanine DNA methyltransferase ribonuclease-like" evidence="10">
    <location>
        <begin position="6"/>
        <end position="80"/>
    </location>
</feature>
<dbReference type="InterPro" id="IPR036388">
    <property type="entry name" value="WH-like_DNA-bd_sf"/>
</dbReference>
<dbReference type="InterPro" id="IPR008332">
    <property type="entry name" value="MethylG_MeTrfase_N"/>
</dbReference>
<evidence type="ECO:0000259" key="9">
    <source>
        <dbReference type="Pfam" id="PF01035"/>
    </source>
</evidence>
<dbReference type="EC" id="2.1.1.63" evidence="3"/>
<keyword evidence="12" id="KW-1185">Reference proteome</keyword>
<dbReference type="SUPFAM" id="SSF46767">
    <property type="entry name" value="Methylated DNA-protein cysteine methyltransferase, C-terminal domain"/>
    <property type="match status" value="1"/>
</dbReference>
<comment type="catalytic activity">
    <reaction evidence="8">
        <text>a 6-O-methyl-2'-deoxyguanosine in DNA + L-cysteinyl-[protein] = S-methyl-L-cysteinyl-[protein] + a 2'-deoxyguanosine in DNA</text>
        <dbReference type="Rhea" id="RHEA:24000"/>
        <dbReference type="Rhea" id="RHEA-COMP:10131"/>
        <dbReference type="Rhea" id="RHEA-COMP:10132"/>
        <dbReference type="Rhea" id="RHEA-COMP:11367"/>
        <dbReference type="Rhea" id="RHEA-COMP:11368"/>
        <dbReference type="ChEBI" id="CHEBI:29950"/>
        <dbReference type="ChEBI" id="CHEBI:82612"/>
        <dbReference type="ChEBI" id="CHEBI:85445"/>
        <dbReference type="ChEBI" id="CHEBI:85448"/>
        <dbReference type="EC" id="2.1.1.63"/>
    </reaction>
</comment>
<evidence type="ECO:0000256" key="1">
    <source>
        <dbReference type="ARBA" id="ARBA00001286"/>
    </source>
</evidence>
<dbReference type="AlphaFoldDB" id="A0A3S9WBM4"/>
<evidence type="ECO:0000256" key="6">
    <source>
        <dbReference type="ARBA" id="ARBA00022763"/>
    </source>
</evidence>
<dbReference type="GO" id="GO:0006281">
    <property type="term" value="P:DNA repair"/>
    <property type="evidence" value="ECO:0007669"/>
    <property type="project" value="UniProtKB-KW"/>
</dbReference>
<protein>
    <recommendedName>
        <fullName evidence="3">methylated-DNA--[protein]-cysteine S-methyltransferase</fullName>
        <ecNumber evidence="3">2.1.1.63</ecNumber>
    </recommendedName>
</protein>
<keyword evidence="6" id="KW-0227">DNA damage</keyword>
<comment type="similarity">
    <text evidence="2">Belongs to the MGMT family.</text>
</comment>
<evidence type="ECO:0000256" key="2">
    <source>
        <dbReference type="ARBA" id="ARBA00008711"/>
    </source>
</evidence>
<sequence>MSDFAYRVTPSPVGDILLVVGEEGLVSLHPFDGPVDHELQRLSESLPGPLAPDDTAGQDAVDQLAEYFAGDRTSFGLDLDWRLVQGFTREALQAVCRIPYGETAGYGEVAVEAGAPRAARAVGTACARTPFSIVVPVHRVVRADGSIGEYGGHPEVKRFLLELERDAGV</sequence>
<dbReference type="PANTHER" id="PTHR10815:SF5">
    <property type="entry name" value="METHYLATED-DNA--PROTEIN-CYSTEINE METHYLTRANSFERASE"/>
    <property type="match status" value="1"/>
</dbReference>
<proteinExistence type="inferred from homology"/>
<keyword evidence="4 11" id="KW-0489">Methyltransferase</keyword>
<dbReference type="NCBIfam" id="TIGR00589">
    <property type="entry name" value="ogt"/>
    <property type="match status" value="1"/>
</dbReference>
<evidence type="ECO:0000256" key="5">
    <source>
        <dbReference type="ARBA" id="ARBA00022679"/>
    </source>
</evidence>
<dbReference type="Gene3D" id="3.30.160.70">
    <property type="entry name" value="Methylated DNA-protein cysteine methyltransferase domain"/>
    <property type="match status" value="1"/>
</dbReference>
<evidence type="ECO:0000256" key="7">
    <source>
        <dbReference type="ARBA" id="ARBA00023204"/>
    </source>
</evidence>
<dbReference type="InterPro" id="IPR036631">
    <property type="entry name" value="MGMT_N_sf"/>
</dbReference>
<evidence type="ECO:0000259" key="10">
    <source>
        <dbReference type="Pfam" id="PF02870"/>
    </source>
</evidence>
<evidence type="ECO:0000313" key="12">
    <source>
        <dbReference type="Proteomes" id="UP000276888"/>
    </source>
</evidence>
<dbReference type="OrthoDB" id="9802228at2"/>
<dbReference type="Pfam" id="PF02870">
    <property type="entry name" value="Methyltransf_1N"/>
    <property type="match status" value="1"/>
</dbReference>
<dbReference type="GO" id="GO:0032259">
    <property type="term" value="P:methylation"/>
    <property type="evidence" value="ECO:0007669"/>
    <property type="project" value="UniProtKB-KW"/>
</dbReference>
<dbReference type="PANTHER" id="PTHR10815">
    <property type="entry name" value="METHYLATED-DNA--PROTEIN-CYSTEINE METHYLTRANSFERASE"/>
    <property type="match status" value="1"/>
</dbReference>
<keyword evidence="5 11" id="KW-0808">Transferase</keyword>
<feature type="domain" description="Methylated-DNA-[protein]-cysteine S-methyltransferase DNA binding" evidence="9">
    <location>
        <begin position="87"/>
        <end position="165"/>
    </location>
</feature>
<dbReference type="CDD" id="cd06445">
    <property type="entry name" value="ATase"/>
    <property type="match status" value="1"/>
</dbReference>
<evidence type="ECO:0000256" key="4">
    <source>
        <dbReference type="ARBA" id="ARBA00022603"/>
    </source>
</evidence>
<dbReference type="Pfam" id="PF01035">
    <property type="entry name" value="DNA_binding_1"/>
    <property type="match status" value="1"/>
</dbReference>
<dbReference type="EMBL" id="CP031423">
    <property type="protein sequence ID" value="AZS37443.1"/>
    <property type="molecule type" value="Genomic_DNA"/>
</dbReference>
<keyword evidence="7" id="KW-0234">DNA repair</keyword>
<dbReference type="FunFam" id="1.10.10.10:FF:000214">
    <property type="entry name" value="Methylated-DNA--protein-cysteine methyltransferase"/>
    <property type="match status" value="1"/>
</dbReference>
<gene>
    <name evidence="11" type="primary">ogt_2</name>
    <name evidence="11" type="ORF">CVS47_02080</name>
</gene>
<dbReference type="KEGG" id="mlv:CVS47_02080"/>
<dbReference type="Gene3D" id="1.10.10.10">
    <property type="entry name" value="Winged helix-like DNA-binding domain superfamily/Winged helix DNA-binding domain"/>
    <property type="match status" value="1"/>
</dbReference>
<name>A0A3S9WBM4_9MICO</name>
<comment type="catalytic activity">
    <reaction evidence="1">
        <text>a 4-O-methyl-thymidine in DNA + L-cysteinyl-[protein] = a thymidine in DNA + S-methyl-L-cysteinyl-[protein]</text>
        <dbReference type="Rhea" id="RHEA:53428"/>
        <dbReference type="Rhea" id="RHEA-COMP:10131"/>
        <dbReference type="Rhea" id="RHEA-COMP:10132"/>
        <dbReference type="Rhea" id="RHEA-COMP:13555"/>
        <dbReference type="Rhea" id="RHEA-COMP:13556"/>
        <dbReference type="ChEBI" id="CHEBI:29950"/>
        <dbReference type="ChEBI" id="CHEBI:82612"/>
        <dbReference type="ChEBI" id="CHEBI:137386"/>
        <dbReference type="ChEBI" id="CHEBI:137387"/>
        <dbReference type="EC" id="2.1.1.63"/>
    </reaction>
</comment>
<dbReference type="RefSeq" id="WP_127095996.1">
    <property type="nucleotide sequence ID" value="NZ_CP031423.1"/>
</dbReference>
<dbReference type="SUPFAM" id="SSF53155">
    <property type="entry name" value="Methylated DNA-protein cysteine methyltransferase domain"/>
    <property type="match status" value="1"/>
</dbReference>
<dbReference type="InterPro" id="IPR014048">
    <property type="entry name" value="MethylDNA_cys_MeTrfase_DNA-bd"/>
</dbReference>
<evidence type="ECO:0000256" key="8">
    <source>
        <dbReference type="ARBA" id="ARBA00049348"/>
    </source>
</evidence>